<comment type="caution">
    <text evidence="3">The sequence shown here is derived from an EMBL/GenBank/DDBJ whole genome shotgun (WGS) entry which is preliminary data.</text>
</comment>
<dbReference type="RefSeq" id="WP_007472331.1">
    <property type="nucleotide sequence ID" value="NZ_KI391953.1"/>
</dbReference>
<evidence type="ECO:0000313" key="4">
    <source>
        <dbReference type="Proteomes" id="UP000004816"/>
    </source>
</evidence>
<keyword evidence="4" id="KW-1185">Reference proteome</keyword>
<feature type="signal peptide" evidence="2">
    <location>
        <begin position="1"/>
        <end position="20"/>
    </location>
</feature>
<dbReference type="EMBL" id="ACZI02000001">
    <property type="protein sequence ID" value="EFV11758.1"/>
    <property type="molecule type" value="Genomic_DNA"/>
</dbReference>
<keyword evidence="2" id="KW-0732">Signal</keyword>
<reference evidence="3 4" key="1">
    <citation type="journal article" date="2011" name="Stand. Genomic Sci.">
        <title>High quality draft genome sequence of Segniliparus rugosus CDC 945(T)= (ATCC BAA-974(T)).</title>
        <authorList>
            <person name="Earl A.M."/>
            <person name="Desjardins C.A."/>
            <person name="Fitzgerald M.G."/>
            <person name="Arachchi H.M."/>
            <person name="Zeng Q."/>
            <person name="Mehta T."/>
            <person name="Griggs A."/>
            <person name="Birren B.W."/>
            <person name="Toney N.C."/>
            <person name="Carr J."/>
            <person name="Posey J."/>
            <person name="Butler W.R."/>
        </authorList>
    </citation>
    <scope>NUCLEOTIDE SEQUENCE [LARGE SCALE GENOMIC DNA]</scope>
    <source>
        <strain evidence="4">ATCC BAA-974 / DSM 45345 / CCUG 50838 / CIP 108380 / JCM 13579 / CDC 945</strain>
    </source>
</reference>
<evidence type="ECO:0000256" key="1">
    <source>
        <dbReference type="SAM" id="MobiDB-lite"/>
    </source>
</evidence>
<accession>E5XV53</accession>
<gene>
    <name evidence="3" type="ORF">HMPREF9336_03375</name>
</gene>
<feature type="chain" id="PRO_5039175206" evidence="2">
    <location>
        <begin position="21"/>
        <end position="167"/>
    </location>
</feature>
<evidence type="ECO:0000256" key="2">
    <source>
        <dbReference type="SAM" id="SignalP"/>
    </source>
</evidence>
<feature type="region of interest" description="Disordered" evidence="1">
    <location>
        <begin position="145"/>
        <end position="167"/>
    </location>
</feature>
<dbReference type="STRING" id="679197.HMPREF9336_03375"/>
<proteinExistence type="predicted"/>
<organism evidence="3 4">
    <name type="scientific">Segniliparus rugosus (strain ATCC BAA-974 / DSM 45345 / CCUG 50838 / CIP 108380 / JCM 13579 / CDC 945)</name>
    <dbReference type="NCBI Taxonomy" id="679197"/>
    <lineage>
        <taxon>Bacteria</taxon>
        <taxon>Bacillati</taxon>
        <taxon>Actinomycetota</taxon>
        <taxon>Actinomycetes</taxon>
        <taxon>Mycobacteriales</taxon>
        <taxon>Segniliparaceae</taxon>
        <taxon>Segniliparus</taxon>
    </lineage>
</organism>
<dbReference type="HOGENOM" id="CLU_1593400_0_0_11"/>
<dbReference type="OrthoDB" id="9841227at2"/>
<name>E5XV53_SEGRC</name>
<dbReference type="Proteomes" id="UP000004816">
    <property type="component" value="Unassembled WGS sequence"/>
</dbReference>
<dbReference type="AlphaFoldDB" id="E5XV53"/>
<evidence type="ECO:0000313" key="3">
    <source>
        <dbReference type="EMBL" id="EFV11758.1"/>
    </source>
</evidence>
<sequence length="167" mass="17043">MRTFLIAAVAAAGLASALPAAVSSAEPDGITSADVTRGVPAAHRGARDWATYTVTVRPNSAELVVRNGAGDDVSHSMVPLRDDGGLPVLEALSKAGGSCRGGDHLVVWQGGTVVADRSTCSGALKAALAPVDEAFGLPGLFDQMAGQPEWPADPNGYPLQPGRQPYI</sequence>
<protein>
    <submittedName>
        <fullName evidence="3">Uncharacterized protein</fullName>
    </submittedName>
</protein>